<dbReference type="RefSeq" id="WP_013553244.1">
    <property type="nucleotide sequence ID" value="NC_014935.1"/>
</dbReference>
<accession>E6WZG7</accession>
<dbReference type="EMBL" id="CP002452">
    <property type="protein sequence ID" value="ADV45547.1"/>
    <property type="molecule type" value="Genomic_DNA"/>
</dbReference>
<reference evidence="8" key="2">
    <citation type="submission" date="2011-01" db="EMBL/GenBank/DDBJ databases">
        <title>The complete genome of Nitratifractor salsuginis DSM 16511.</title>
        <authorList>
            <consortium name="US DOE Joint Genome Institute (JGI-PGF)"/>
            <person name="Lucas S."/>
            <person name="Copeland A."/>
            <person name="Lapidus A."/>
            <person name="Bruce D."/>
            <person name="Goodwin L."/>
            <person name="Pitluck S."/>
            <person name="Kyrpides N."/>
            <person name="Mavromatis K."/>
            <person name="Ivanova N."/>
            <person name="Mikhailova N."/>
            <person name="Zeytun A."/>
            <person name="Detter J.C."/>
            <person name="Tapia R."/>
            <person name="Han C."/>
            <person name="Land M."/>
            <person name="Hauser L."/>
            <person name="Markowitz V."/>
            <person name="Cheng J.-F."/>
            <person name="Hugenholtz P."/>
            <person name="Woyke T."/>
            <person name="Wu D."/>
            <person name="Tindall B."/>
            <person name="Schuetze A."/>
            <person name="Brambilla E."/>
            <person name="Klenk H.-P."/>
            <person name="Eisen J.A."/>
        </authorList>
    </citation>
    <scope>NUCLEOTIDE SEQUENCE [LARGE SCALE GENOMIC DNA]</scope>
    <source>
        <strain evidence="8">DSM 16511 / JCM 12458 / E9I37-1</strain>
    </source>
</reference>
<dbReference type="Pfam" id="PF13519">
    <property type="entry name" value="VWA_2"/>
    <property type="match status" value="1"/>
</dbReference>
<feature type="transmembrane region" description="Helical" evidence="5">
    <location>
        <begin position="6"/>
        <end position="24"/>
    </location>
</feature>
<dbReference type="InterPro" id="IPR036465">
    <property type="entry name" value="vWFA_dom_sf"/>
</dbReference>
<protein>
    <submittedName>
        <fullName evidence="7">von Willebrand factor type A</fullName>
    </submittedName>
</protein>
<gene>
    <name evidence="7" type="ordered locus">Nitsa_0276</name>
</gene>
<dbReference type="HOGENOM" id="CLU_024570_1_1_7"/>
<dbReference type="KEGG" id="nsa:Nitsa_0276"/>
<reference evidence="7 8" key="1">
    <citation type="journal article" date="2011" name="Stand. Genomic Sci.">
        <title>Complete genome sequence of Nitratifractor salsuginis type strain (E9I37-1).</title>
        <authorList>
            <person name="Anderson I."/>
            <person name="Sikorski J."/>
            <person name="Zeytun A."/>
            <person name="Nolan M."/>
            <person name="Lapidus A."/>
            <person name="Lucas S."/>
            <person name="Hammon N."/>
            <person name="Deshpande S."/>
            <person name="Cheng J.F."/>
            <person name="Tapia R."/>
            <person name="Han C."/>
            <person name="Goodwin L."/>
            <person name="Pitluck S."/>
            <person name="Liolios K."/>
            <person name="Pagani I."/>
            <person name="Ivanova N."/>
            <person name="Huntemann M."/>
            <person name="Mavromatis K."/>
            <person name="Ovchinikova G."/>
            <person name="Pati A."/>
            <person name="Chen A."/>
            <person name="Palaniappan K."/>
            <person name="Land M."/>
            <person name="Hauser L."/>
            <person name="Brambilla E.M."/>
            <person name="Ngatchou-Djao O.D."/>
            <person name="Rohde M."/>
            <person name="Tindall B.J."/>
            <person name="Goker M."/>
            <person name="Detter J.C."/>
            <person name="Woyke T."/>
            <person name="Bristow J."/>
            <person name="Eisen J.A."/>
            <person name="Markowitz V."/>
            <person name="Hugenholtz P."/>
            <person name="Klenk H.P."/>
            <person name="Kyrpides N.C."/>
        </authorList>
    </citation>
    <scope>NUCLEOTIDE SEQUENCE [LARGE SCALE GENOMIC DNA]</scope>
    <source>
        <strain evidence="8">DSM 16511 / JCM 12458 / E9I37-1</strain>
    </source>
</reference>
<dbReference type="Proteomes" id="UP000008633">
    <property type="component" value="Chromosome"/>
</dbReference>
<keyword evidence="4 5" id="KW-0472">Membrane</keyword>
<dbReference type="STRING" id="749222.Nitsa_0276"/>
<dbReference type="AlphaFoldDB" id="E6WZG7"/>
<dbReference type="InterPro" id="IPR024163">
    <property type="entry name" value="Aerotolerance_reg_N"/>
</dbReference>
<dbReference type="InterPro" id="IPR002035">
    <property type="entry name" value="VWF_A"/>
</dbReference>
<organism evidence="7 8">
    <name type="scientific">Nitratifractor salsuginis (strain DSM 16511 / JCM 12458 / E9I37-1)</name>
    <dbReference type="NCBI Taxonomy" id="749222"/>
    <lineage>
        <taxon>Bacteria</taxon>
        <taxon>Pseudomonadati</taxon>
        <taxon>Campylobacterota</taxon>
        <taxon>Epsilonproteobacteria</taxon>
        <taxon>Campylobacterales</taxon>
        <taxon>Sulfurovaceae</taxon>
        <taxon>Nitratifractor</taxon>
    </lineage>
</organism>
<evidence type="ECO:0000313" key="8">
    <source>
        <dbReference type="Proteomes" id="UP000008633"/>
    </source>
</evidence>
<keyword evidence="1" id="KW-1003">Cell membrane</keyword>
<dbReference type="Gene3D" id="3.40.50.410">
    <property type="entry name" value="von Willebrand factor, type A domain"/>
    <property type="match status" value="1"/>
</dbReference>
<dbReference type="PANTHER" id="PTHR22550:SF5">
    <property type="entry name" value="LEUCINE ZIPPER PROTEIN 4"/>
    <property type="match status" value="1"/>
</dbReference>
<sequence length="335" mass="37217">MEFVYPQFFWVMIVPFVIFAFLVTTNRDKVARVFSEQVLERLRADSETLPNSLRNLVLFTAVFLMIVALARPVIDKGEKVVPLQGITLLTALDISGSMRSKDRYPNRLEFAKVKLKQFLDALPGDQVGLMAFARNAFVLAPFTGDTATLKQIVDGVNEDYINMAATDFVSLAEEAARLLAKKKEKILVVFTDGGDPQALKGFKEALKERGITLYAVLVGTKKGAPVLDRRGRPMTKRDGTIAITQLNEALGKIARETGGDYVIAGNGREDMRRLAEEIHRKFSSEKQGAVHIHDRVELFIYPLMGAVLLLLIGLSSMPRSGQGFRRGKSRARRGS</sequence>
<keyword evidence="3 5" id="KW-1133">Transmembrane helix</keyword>
<name>E6WZG7_NITSE</name>
<dbReference type="SUPFAM" id="SSF53300">
    <property type="entry name" value="vWA-like"/>
    <property type="match status" value="1"/>
</dbReference>
<evidence type="ECO:0000256" key="5">
    <source>
        <dbReference type="SAM" id="Phobius"/>
    </source>
</evidence>
<dbReference type="OrthoDB" id="9807628at2"/>
<evidence type="ECO:0000256" key="4">
    <source>
        <dbReference type="ARBA" id="ARBA00023136"/>
    </source>
</evidence>
<feature type="domain" description="VWFA" evidence="6">
    <location>
        <begin position="87"/>
        <end position="278"/>
    </location>
</feature>
<evidence type="ECO:0000256" key="2">
    <source>
        <dbReference type="ARBA" id="ARBA00022692"/>
    </source>
</evidence>
<keyword evidence="8" id="KW-1185">Reference proteome</keyword>
<evidence type="ECO:0000256" key="1">
    <source>
        <dbReference type="ARBA" id="ARBA00022475"/>
    </source>
</evidence>
<dbReference type="PROSITE" id="PS50234">
    <property type="entry name" value="VWFA"/>
    <property type="match status" value="1"/>
</dbReference>
<proteinExistence type="predicted"/>
<feature type="transmembrane region" description="Helical" evidence="5">
    <location>
        <begin position="298"/>
        <end position="317"/>
    </location>
</feature>
<feature type="transmembrane region" description="Helical" evidence="5">
    <location>
        <begin position="56"/>
        <end position="74"/>
    </location>
</feature>
<dbReference type="Pfam" id="PF07584">
    <property type="entry name" value="BatA"/>
    <property type="match status" value="1"/>
</dbReference>
<dbReference type="SMART" id="SM00327">
    <property type="entry name" value="VWA"/>
    <property type="match status" value="1"/>
</dbReference>
<evidence type="ECO:0000313" key="7">
    <source>
        <dbReference type="EMBL" id="ADV45547.1"/>
    </source>
</evidence>
<dbReference type="PANTHER" id="PTHR22550">
    <property type="entry name" value="SPORE GERMINATION PROTEIN"/>
    <property type="match status" value="1"/>
</dbReference>
<evidence type="ECO:0000259" key="6">
    <source>
        <dbReference type="PROSITE" id="PS50234"/>
    </source>
</evidence>
<dbReference type="InterPro" id="IPR050768">
    <property type="entry name" value="UPF0353/GerABKA_families"/>
</dbReference>
<dbReference type="eggNOG" id="COG2304">
    <property type="taxonomic scope" value="Bacteria"/>
</dbReference>
<keyword evidence="2 5" id="KW-0812">Transmembrane</keyword>
<evidence type="ECO:0000256" key="3">
    <source>
        <dbReference type="ARBA" id="ARBA00022989"/>
    </source>
</evidence>